<dbReference type="Gene3D" id="3.40.50.720">
    <property type="entry name" value="NAD(P)-binding Rossmann-like Domain"/>
    <property type="match status" value="1"/>
</dbReference>
<dbReference type="PANTHER" id="PTHR24321:SF8">
    <property type="entry name" value="ESTRADIOL 17-BETA-DEHYDROGENASE 8-RELATED"/>
    <property type="match status" value="1"/>
</dbReference>
<gene>
    <name evidence="3" type="ORF">ACFSYS_19195</name>
</gene>
<dbReference type="Proteomes" id="UP001597438">
    <property type="component" value="Unassembled WGS sequence"/>
</dbReference>
<comment type="similarity">
    <text evidence="1">Belongs to the short-chain dehydrogenases/reductases (SDR) family.</text>
</comment>
<dbReference type="PRINTS" id="PR00080">
    <property type="entry name" value="SDRFAMILY"/>
</dbReference>
<reference evidence="4" key="1">
    <citation type="journal article" date="2019" name="Int. J. Syst. Evol. Microbiol.">
        <title>The Global Catalogue of Microorganisms (GCM) 10K type strain sequencing project: providing services to taxonomists for standard genome sequencing and annotation.</title>
        <authorList>
            <consortium name="The Broad Institute Genomics Platform"/>
            <consortium name="The Broad Institute Genome Sequencing Center for Infectious Disease"/>
            <person name="Wu L."/>
            <person name="Ma J."/>
        </authorList>
    </citation>
    <scope>NUCLEOTIDE SEQUENCE [LARGE SCALE GENOMIC DNA]</scope>
    <source>
        <strain evidence="4">KCTC 52925</strain>
    </source>
</reference>
<comment type="caution">
    <text evidence="3">The sequence shown here is derived from an EMBL/GenBank/DDBJ whole genome shotgun (WGS) entry which is preliminary data.</text>
</comment>
<name>A0ABW5X8Z4_9FLAO</name>
<evidence type="ECO:0000313" key="4">
    <source>
        <dbReference type="Proteomes" id="UP001597438"/>
    </source>
</evidence>
<sequence length="254" mass="27384">MKTKKNVIITGGAKGVGAACARLFLKESYNVVILDVDHFSGKNLESELGETCFFIACDVSEEKEVKEAFKKAIGHFGEISVLINNAGIQVYGNLLDTSEDVWDHVMNVNLKSHYLCAKESVSSMLKLGGGVIINVSSVQAFISQQNVAAYTTSKSALLGLTRSIAVDYGPNIRCVAICPGSIDTPMFRDAISKSKDPEKVFRECEQMHLMERIAKPEEVAELIGFAASDKASFITGQALRIDGGLGISIPGSKQ</sequence>
<dbReference type="EMBL" id="JBHUOJ010000040">
    <property type="protein sequence ID" value="MFD2835426.1"/>
    <property type="molecule type" value="Genomic_DNA"/>
</dbReference>
<dbReference type="InterPro" id="IPR020904">
    <property type="entry name" value="Sc_DH/Rdtase_CS"/>
</dbReference>
<organism evidence="3 4">
    <name type="scientific">Christiangramia antarctica</name>
    <dbReference type="NCBI Taxonomy" id="2058158"/>
    <lineage>
        <taxon>Bacteria</taxon>
        <taxon>Pseudomonadati</taxon>
        <taxon>Bacteroidota</taxon>
        <taxon>Flavobacteriia</taxon>
        <taxon>Flavobacteriales</taxon>
        <taxon>Flavobacteriaceae</taxon>
        <taxon>Christiangramia</taxon>
    </lineage>
</organism>
<dbReference type="EC" id="1.1.1.47" evidence="3"/>
<dbReference type="InterPro" id="IPR002347">
    <property type="entry name" value="SDR_fam"/>
</dbReference>
<dbReference type="CDD" id="cd05233">
    <property type="entry name" value="SDR_c"/>
    <property type="match status" value="1"/>
</dbReference>
<proteinExistence type="inferred from homology"/>
<accession>A0ABW5X8Z4</accession>
<dbReference type="GO" id="GO:0047936">
    <property type="term" value="F:glucose 1-dehydrogenase [NAD(P)+] activity"/>
    <property type="evidence" value="ECO:0007669"/>
    <property type="project" value="UniProtKB-EC"/>
</dbReference>
<dbReference type="PRINTS" id="PR00081">
    <property type="entry name" value="GDHRDH"/>
</dbReference>
<dbReference type="PROSITE" id="PS00061">
    <property type="entry name" value="ADH_SHORT"/>
    <property type="match status" value="1"/>
</dbReference>
<protein>
    <submittedName>
        <fullName evidence="3">Glucose 1-dehydrogenase</fullName>
        <ecNumber evidence="3">1.1.1.47</ecNumber>
    </submittedName>
</protein>
<dbReference type="NCBIfam" id="NF005559">
    <property type="entry name" value="PRK07231.1"/>
    <property type="match status" value="1"/>
</dbReference>
<dbReference type="Pfam" id="PF13561">
    <property type="entry name" value="adh_short_C2"/>
    <property type="match status" value="1"/>
</dbReference>
<keyword evidence="2 3" id="KW-0560">Oxidoreductase</keyword>
<dbReference type="SUPFAM" id="SSF51735">
    <property type="entry name" value="NAD(P)-binding Rossmann-fold domains"/>
    <property type="match status" value="1"/>
</dbReference>
<dbReference type="PANTHER" id="PTHR24321">
    <property type="entry name" value="DEHYDROGENASES, SHORT CHAIN"/>
    <property type="match status" value="1"/>
</dbReference>
<evidence type="ECO:0000313" key="3">
    <source>
        <dbReference type="EMBL" id="MFD2835426.1"/>
    </source>
</evidence>
<evidence type="ECO:0000256" key="1">
    <source>
        <dbReference type="ARBA" id="ARBA00006484"/>
    </source>
</evidence>
<evidence type="ECO:0000256" key="2">
    <source>
        <dbReference type="ARBA" id="ARBA00023002"/>
    </source>
</evidence>
<keyword evidence="4" id="KW-1185">Reference proteome</keyword>
<dbReference type="InterPro" id="IPR036291">
    <property type="entry name" value="NAD(P)-bd_dom_sf"/>
</dbReference>
<dbReference type="RefSeq" id="WP_251742518.1">
    <property type="nucleotide sequence ID" value="NZ_JBHUOJ010000040.1"/>
</dbReference>